<evidence type="ECO:0000259" key="4">
    <source>
        <dbReference type="PROSITE" id="PS01180"/>
    </source>
</evidence>
<dbReference type="PANTHER" id="PTHR24251:SF37">
    <property type="entry name" value="CUB DOMAIN-CONTAINING PROTEIN"/>
    <property type="match status" value="1"/>
</dbReference>
<comment type="caution">
    <text evidence="3">Lacks conserved residue(s) required for the propagation of feature annotation.</text>
</comment>
<dbReference type="PROSITE" id="PS01180">
    <property type="entry name" value="CUB"/>
    <property type="match status" value="2"/>
</dbReference>
<dbReference type="EMBL" id="RQTK01002600">
    <property type="protein sequence ID" value="RUS68485.1"/>
    <property type="molecule type" value="Genomic_DNA"/>
</dbReference>
<dbReference type="Proteomes" id="UP000271974">
    <property type="component" value="Unassembled WGS sequence"/>
</dbReference>
<dbReference type="CDD" id="cd00041">
    <property type="entry name" value="CUB"/>
    <property type="match status" value="2"/>
</dbReference>
<dbReference type="STRING" id="188477.A0A433SI30"/>
<dbReference type="AlphaFoldDB" id="A0A433SI30"/>
<evidence type="ECO:0000256" key="1">
    <source>
        <dbReference type="ARBA" id="ARBA00022737"/>
    </source>
</evidence>
<organism evidence="5 6">
    <name type="scientific">Elysia chlorotica</name>
    <name type="common">Eastern emerald elysia</name>
    <name type="synonym">Sea slug</name>
    <dbReference type="NCBI Taxonomy" id="188477"/>
    <lineage>
        <taxon>Eukaryota</taxon>
        <taxon>Metazoa</taxon>
        <taxon>Spiralia</taxon>
        <taxon>Lophotrochozoa</taxon>
        <taxon>Mollusca</taxon>
        <taxon>Gastropoda</taxon>
        <taxon>Heterobranchia</taxon>
        <taxon>Euthyneura</taxon>
        <taxon>Panpulmonata</taxon>
        <taxon>Sacoglossa</taxon>
        <taxon>Placobranchoidea</taxon>
        <taxon>Plakobranchidae</taxon>
        <taxon>Elysia</taxon>
    </lineage>
</organism>
<reference evidence="5 6" key="1">
    <citation type="submission" date="2019-01" db="EMBL/GenBank/DDBJ databases">
        <title>A draft genome assembly of the solar-powered sea slug Elysia chlorotica.</title>
        <authorList>
            <person name="Cai H."/>
            <person name="Li Q."/>
            <person name="Fang X."/>
            <person name="Li J."/>
            <person name="Curtis N.E."/>
            <person name="Altenburger A."/>
            <person name="Shibata T."/>
            <person name="Feng M."/>
            <person name="Maeda T."/>
            <person name="Schwartz J.A."/>
            <person name="Shigenobu S."/>
            <person name="Lundholm N."/>
            <person name="Nishiyama T."/>
            <person name="Yang H."/>
            <person name="Hasebe M."/>
            <person name="Li S."/>
            <person name="Pierce S.K."/>
            <person name="Wang J."/>
        </authorList>
    </citation>
    <scope>NUCLEOTIDE SEQUENCE [LARGE SCALE GENOMIC DNA]</scope>
    <source>
        <strain evidence="5">EC2010</strain>
        <tissue evidence="5">Whole organism of an adult</tissue>
    </source>
</reference>
<dbReference type="InterPro" id="IPR035914">
    <property type="entry name" value="Sperma_CUB_dom_sf"/>
</dbReference>
<accession>A0A433SI30</accession>
<keyword evidence="6" id="KW-1185">Reference proteome</keyword>
<sequence length="118" mass="13536">RPHHQIYDNSTSRAAPLERKCGYSIPYPITSKGNQMFVEFEFDSSDTYLRFQASWEAVCGGALSGDNGIITSPNYPNPYLNLERCFWSIAVEPGKVVRLTFHEFQVEAHPRCDFDWVL</sequence>
<dbReference type="PANTHER" id="PTHR24251">
    <property type="entry name" value="OVOCHYMASE-RELATED"/>
    <property type="match status" value="1"/>
</dbReference>
<gene>
    <name evidence="5" type="ORF">EGW08_023753</name>
</gene>
<keyword evidence="1" id="KW-0677">Repeat</keyword>
<dbReference type="SUPFAM" id="SSF49854">
    <property type="entry name" value="Spermadhesin, CUB domain"/>
    <property type="match status" value="2"/>
</dbReference>
<dbReference type="InterPro" id="IPR000859">
    <property type="entry name" value="CUB_dom"/>
</dbReference>
<feature type="domain" description="CUB" evidence="4">
    <location>
        <begin position="1"/>
        <end position="58"/>
    </location>
</feature>
<feature type="non-terminal residue" evidence="5">
    <location>
        <position position="1"/>
    </location>
</feature>
<feature type="non-terminal residue" evidence="5">
    <location>
        <position position="118"/>
    </location>
</feature>
<evidence type="ECO:0000256" key="3">
    <source>
        <dbReference type="PROSITE-ProRule" id="PRU00059"/>
    </source>
</evidence>
<comment type="caution">
    <text evidence="5">The sequence shown here is derived from an EMBL/GenBank/DDBJ whole genome shotgun (WGS) entry which is preliminary data.</text>
</comment>
<protein>
    <recommendedName>
        <fullName evidence="4">CUB domain-containing protein</fullName>
    </recommendedName>
</protein>
<evidence type="ECO:0000313" key="6">
    <source>
        <dbReference type="Proteomes" id="UP000271974"/>
    </source>
</evidence>
<proteinExistence type="predicted"/>
<keyword evidence="2" id="KW-1015">Disulfide bond</keyword>
<name>A0A433SI30_ELYCH</name>
<dbReference type="Gene3D" id="2.60.120.290">
    <property type="entry name" value="Spermadhesin, CUB domain"/>
    <property type="match status" value="2"/>
</dbReference>
<evidence type="ECO:0000313" key="5">
    <source>
        <dbReference type="EMBL" id="RUS68485.1"/>
    </source>
</evidence>
<evidence type="ECO:0000256" key="2">
    <source>
        <dbReference type="ARBA" id="ARBA00023157"/>
    </source>
</evidence>
<dbReference type="OrthoDB" id="6345439at2759"/>
<dbReference type="Pfam" id="PF00431">
    <property type="entry name" value="CUB"/>
    <property type="match status" value="2"/>
</dbReference>
<feature type="domain" description="CUB" evidence="4">
    <location>
        <begin position="59"/>
        <end position="118"/>
    </location>
</feature>